<evidence type="ECO:0000313" key="2">
    <source>
        <dbReference type="Proteomes" id="UP000550714"/>
    </source>
</evidence>
<dbReference type="EMBL" id="JACHWU010000001">
    <property type="protein sequence ID" value="MBB3049403.1"/>
    <property type="molecule type" value="Genomic_DNA"/>
</dbReference>
<organism evidence="1 2">
    <name type="scientific">Prauserella isguenensis</name>
    <dbReference type="NCBI Taxonomy" id="1470180"/>
    <lineage>
        <taxon>Bacteria</taxon>
        <taxon>Bacillati</taxon>
        <taxon>Actinomycetota</taxon>
        <taxon>Actinomycetes</taxon>
        <taxon>Pseudonocardiales</taxon>
        <taxon>Pseudonocardiaceae</taxon>
        <taxon>Prauserella</taxon>
    </lineage>
</organism>
<dbReference type="Proteomes" id="UP000550714">
    <property type="component" value="Unassembled WGS sequence"/>
</dbReference>
<sequence>MGQIYEGPYAHRIGYHEGYAAQILADNTHSDHWLADETAYECHQAACDCGWRGNRYPAGPRGEELALTEWERAHLRPLVDAEARQHSIRADLVLRFANGLRGGLTEETDEHGRRVLTAHSRGLLDAVEHLEDFLDYVAGD</sequence>
<gene>
    <name evidence="1" type="ORF">FHS23_000398</name>
</gene>
<proteinExistence type="predicted"/>
<accession>A0A839RW89</accession>
<reference evidence="1 2" key="1">
    <citation type="submission" date="2020-08" db="EMBL/GenBank/DDBJ databases">
        <title>Genomic Encyclopedia of Type Strains, Phase III (KMG-III): the genomes of soil and plant-associated and newly described type strains.</title>
        <authorList>
            <person name="Whitman W."/>
        </authorList>
    </citation>
    <scope>NUCLEOTIDE SEQUENCE [LARGE SCALE GENOMIC DNA]</scope>
    <source>
        <strain evidence="1 2">CECT 8577</strain>
    </source>
</reference>
<evidence type="ECO:0000313" key="1">
    <source>
        <dbReference type="EMBL" id="MBB3049403.1"/>
    </source>
</evidence>
<keyword evidence="2" id="KW-1185">Reference proteome</keyword>
<comment type="caution">
    <text evidence="1">The sequence shown here is derived from an EMBL/GenBank/DDBJ whole genome shotgun (WGS) entry which is preliminary data.</text>
</comment>
<dbReference type="RefSeq" id="WP_183646791.1">
    <property type="nucleotide sequence ID" value="NZ_JACHWU010000001.1"/>
</dbReference>
<name>A0A839RW89_9PSEU</name>
<dbReference type="AlphaFoldDB" id="A0A839RW89"/>
<protein>
    <submittedName>
        <fullName evidence="1">Uncharacterized protein</fullName>
    </submittedName>
</protein>